<evidence type="ECO:0008006" key="2">
    <source>
        <dbReference type="Google" id="ProtNLM"/>
    </source>
</evidence>
<proteinExistence type="predicted"/>
<organism evidence="1">
    <name type="scientific">marine metagenome</name>
    <dbReference type="NCBI Taxonomy" id="408172"/>
    <lineage>
        <taxon>unclassified sequences</taxon>
        <taxon>metagenomes</taxon>
        <taxon>ecological metagenomes</taxon>
    </lineage>
</organism>
<evidence type="ECO:0000313" key="1">
    <source>
        <dbReference type="EMBL" id="SUZ75153.1"/>
    </source>
</evidence>
<gene>
    <name evidence="1" type="ORF">METZ01_LOCUS28007</name>
</gene>
<dbReference type="AlphaFoldDB" id="A0A381QBX6"/>
<sequence length="78" mass="8806">MAMGKKAMLEVELHPDSIEMLEYAQETYGFRSTSKALRVILDYVAADADWEQIFLNQRCLRCGAGKGWEKPTQGHSPS</sequence>
<dbReference type="EMBL" id="UINC01001235">
    <property type="protein sequence ID" value="SUZ75153.1"/>
    <property type="molecule type" value="Genomic_DNA"/>
</dbReference>
<name>A0A381QBX6_9ZZZZ</name>
<protein>
    <recommendedName>
        <fullName evidence="2">Ribbon-helix-helix protein CopG domain-containing protein</fullName>
    </recommendedName>
</protein>
<accession>A0A381QBX6</accession>
<reference evidence="1" key="1">
    <citation type="submission" date="2018-05" db="EMBL/GenBank/DDBJ databases">
        <authorList>
            <person name="Lanie J.A."/>
            <person name="Ng W.-L."/>
            <person name="Kazmierczak K.M."/>
            <person name="Andrzejewski T.M."/>
            <person name="Davidsen T.M."/>
            <person name="Wayne K.J."/>
            <person name="Tettelin H."/>
            <person name="Glass J.I."/>
            <person name="Rusch D."/>
            <person name="Podicherti R."/>
            <person name="Tsui H.-C.T."/>
            <person name="Winkler M.E."/>
        </authorList>
    </citation>
    <scope>NUCLEOTIDE SEQUENCE</scope>
</reference>